<dbReference type="GO" id="GO:0006886">
    <property type="term" value="P:intracellular protein transport"/>
    <property type="evidence" value="ECO:0007669"/>
    <property type="project" value="InterPro"/>
</dbReference>
<dbReference type="InterPro" id="IPR016534">
    <property type="entry name" value="VPS16"/>
</dbReference>
<gene>
    <name evidence="4" type="ORF">BBOV_IV011880</name>
</gene>
<reference evidence="5" key="2">
    <citation type="journal article" date="2020" name="Data Brief">
        <title>Transcriptome dataset of Babesia bovis life stages within vertebrate and invertebrate hosts.</title>
        <authorList>
            <person name="Ueti M.W."/>
            <person name="Johnson W.C."/>
            <person name="Kappmeyer L.S."/>
            <person name="Herndon D.R."/>
            <person name="Mousel M.R."/>
            <person name="Reif K.E."/>
            <person name="Taus N.S."/>
            <person name="Ifeonu O.O."/>
            <person name="Silva J.C."/>
            <person name="Suarez C.E."/>
            <person name="Brayton K.A."/>
        </authorList>
    </citation>
    <scope>NUCLEOTIDE SEQUENCE [LARGE SCALE GENOMIC DNA]</scope>
</reference>
<dbReference type="Gene3D" id="1.10.150.780">
    <property type="entry name" value="Vps16, C-terminal region"/>
    <property type="match status" value="1"/>
</dbReference>
<evidence type="ECO:0008006" key="6">
    <source>
        <dbReference type="Google" id="ProtNLM"/>
    </source>
</evidence>
<dbReference type="GO" id="GO:0005768">
    <property type="term" value="C:endosome"/>
    <property type="evidence" value="ECO:0007669"/>
    <property type="project" value="TreeGrafter"/>
</dbReference>
<dbReference type="GO" id="GO:0016197">
    <property type="term" value="P:endosomal transport"/>
    <property type="evidence" value="ECO:0007669"/>
    <property type="project" value="TreeGrafter"/>
</dbReference>
<dbReference type="VEuPathDB" id="PiroplasmaDB:BBOV_IV011880"/>
<dbReference type="InParanoid" id="A7ASM1"/>
<reference evidence="5" key="3">
    <citation type="journal article" date="2021" name="Int. J. Parasitol.">
        <title>Comparative analysis of gene expression between Babesia bovis blood stages and kinetes allowed by improved genome annotation.</title>
        <authorList>
            <person name="Ueti M.W."/>
            <person name="Johnson W.C."/>
            <person name="Kappmeyer L.S."/>
            <person name="Herndon D.R."/>
            <person name="Mousel M.R."/>
            <person name="Reif K.E."/>
            <person name="Taus N.S."/>
            <person name="Ifeonu O.O."/>
            <person name="Silva J.C."/>
            <person name="Suarez C.E."/>
            <person name="Brayton K.A."/>
        </authorList>
    </citation>
    <scope>NUCLEOTIDE SEQUENCE [LARGE SCALE GENOMIC DNA]</scope>
</reference>
<reference evidence="4 5" key="1">
    <citation type="journal article" date="2007" name="PLoS Pathog.">
        <title>Genome sequence of Babesia bovis and comparative analysis of apicomplexan hemoprotozoa.</title>
        <authorList>
            <person name="Brayton K.A."/>
            <person name="Lau A.O.T."/>
            <person name="Herndon D.R."/>
            <person name="Hannick L."/>
            <person name="Kappmeyer L.S."/>
            <person name="Berens S.J."/>
            <person name="Bidwell S.L."/>
            <person name="Brown W.C."/>
            <person name="Crabtree J."/>
            <person name="Fadrosh D."/>
            <person name="Feldblum T."/>
            <person name="Forberger H.A."/>
            <person name="Haas B.J."/>
            <person name="Howell J.M."/>
            <person name="Khouri H."/>
            <person name="Koo H."/>
            <person name="Mann D.J."/>
            <person name="Norimine J."/>
            <person name="Paulsen I.T."/>
            <person name="Radune D."/>
            <person name="Ren Q."/>
            <person name="Smith R.K. Jr."/>
            <person name="Suarez C.E."/>
            <person name="White O."/>
            <person name="Wortman J.R."/>
            <person name="Knowles D.P. Jr."/>
            <person name="McElwain T.F."/>
            <person name="Nene V.M."/>
        </authorList>
    </citation>
    <scope>NUCLEOTIDE SEQUENCE [LARGE SCALE GENOMIC DNA]</scope>
    <source>
        <strain evidence="4">T2Bo</strain>
    </source>
</reference>
<dbReference type="PANTHER" id="PTHR12811">
    <property type="entry name" value="VACUOLAR PROTEIN SORTING VPS16"/>
    <property type="match status" value="1"/>
</dbReference>
<name>A7ASM1_BABBO</name>
<sequence>MDFRSPVEQWHSLGDRSVERESWSLTPPSWRGTADDVWAVAPLGSLVAVVSDRLDPASSFAENVKCQLRIFRGGSFGLVTSVPWLVRLDTLLSLHWSDDGLLVAIFKNACVRVFSAHGEFMQHFYLQVIESDLRGVNLDPDMVIIHVWGAGAVYVNKDTGCIYLQRGFEGRNCIQVPIGDFSLRIIALGVLPSADWFDSILILCKVDGVSYIKIHDIVRCHSFDDFDLYIHDLGTPLDTVYDEVVAYGHASFGGEGTHFVLRERASGSICSMLYTGTSMTALWHGTFDKVSRVYVLGHGAVALLVDDGITLALGNDIDTSPIATLHFPMSVCCVASDYGGGIRAFSTDRCDYIGIVSSDLESVFGIGSCSPSAVLLRSFDMFHRDDVKACETLGLIGNSVHDAAAVCTSAALDCWDLDIAYMLLDAASFGLSLNSVRPDAMGSIEPGSTLDTKLYPPGIPNVLTPMTNPDTTDSMGAHGPPEYASSNSRVCSRSLSLSMLRVASALRSEVSDIRTTGSQLLALDPRFLSVLLSAQHCHLLAMRISDFLGIDKNPILLHWVRTRVKLGARMTDSELLESITKLLDGYAGMLLPYADIACAVAAEKRFNLALLLLDRERSLPRKFRTLCSWGEYSKAGSVAIESCDLMYAAAVLFPLQSGHKLDGVVELARGNTCVRDVFVKQCRLAGAGDVLQVFFERLDDIYSAGVNAVRQALSLLYPVSSGVKPALHQLVSHMSIDTKGEDCSTWLKFASDFFTSLAVSKGAHVENARVWRDCISHQRSLISMQLELERSIPGLSGLVGRSLSHTVYTLYRLERNKDASSLANKFNMPFTQHWRCRLSAAHAMHNINDLLQMANDKSAHNQYVCMKNGKAALDLVLEALLSLGATSAVESVVVTLRQPQQQYWRDRLNVRSGVSVVPSSDTSSSLISSISRRLWHG</sequence>
<dbReference type="GO" id="GO:0005765">
    <property type="term" value="C:lysosomal membrane"/>
    <property type="evidence" value="ECO:0007669"/>
    <property type="project" value="TreeGrafter"/>
</dbReference>
<organism evidence="4 5">
    <name type="scientific">Babesia bovis</name>
    <dbReference type="NCBI Taxonomy" id="5865"/>
    <lineage>
        <taxon>Eukaryota</taxon>
        <taxon>Sar</taxon>
        <taxon>Alveolata</taxon>
        <taxon>Apicomplexa</taxon>
        <taxon>Aconoidasida</taxon>
        <taxon>Piroplasmida</taxon>
        <taxon>Babesiidae</taxon>
        <taxon>Babesia</taxon>
    </lineage>
</organism>
<feature type="domain" description="Vps16 N-terminal" evidence="3">
    <location>
        <begin position="340"/>
        <end position="439"/>
    </location>
</feature>
<dbReference type="EMBL" id="AAXT01000002">
    <property type="protein sequence ID" value="EDO07540.1"/>
    <property type="molecule type" value="Genomic_DNA"/>
</dbReference>
<comment type="caution">
    <text evidence="4">The sequence shown here is derived from an EMBL/GenBank/DDBJ whole genome shotgun (WGS) entry which is preliminary data.</text>
</comment>
<dbReference type="RefSeq" id="XP_001611108.1">
    <property type="nucleotide sequence ID" value="XM_001611058.1"/>
</dbReference>
<dbReference type="STRING" id="5865.A7ASM1"/>
<evidence type="ECO:0000259" key="2">
    <source>
        <dbReference type="Pfam" id="PF04840"/>
    </source>
</evidence>
<evidence type="ECO:0000259" key="3">
    <source>
        <dbReference type="Pfam" id="PF04841"/>
    </source>
</evidence>
<comment type="similarity">
    <text evidence="1">Belongs to the VPS16 family.</text>
</comment>
<feature type="domain" description="Vps16 C-terminal" evidence="2">
    <location>
        <begin position="593"/>
        <end position="857"/>
    </location>
</feature>
<dbReference type="OMA" id="RICEFFR"/>
<dbReference type="InterPro" id="IPR006926">
    <property type="entry name" value="Vps16_N"/>
</dbReference>
<evidence type="ECO:0000313" key="5">
    <source>
        <dbReference type="Proteomes" id="UP000002173"/>
    </source>
</evidence>
<dbReference type="InterPro" id="IPR038132">
    <property type="entry name" value="Vps16_C_sf"/>
</dbReference>
<dbReference type="GeneID" id="5479342"/>
<dbReference type="Proteomes" id="UP000002173">
    <property type="component" value="Unassembled WGS sequence"/>
</dbReference>
<protein>
    <recommendedName>
        <fullName evidence="6">Vps16 N-terminal domain-containing protein</fullName>
    </recommendedName>
</protein>
<keyword evidence="5" id="KW-1185">Reference proteome</keyword>
<dbReference type="Pfam" id="PF04840">
    <property type="entry name" value="Vps16_C"/>
    <property type="match status" value="1"/>
</dbReference>
<dbReference type="GO" id="GO:0003779">
    <property type="term" value="F:actin binding"/>
    <property type="evidence" value="ECO:0007669"/>
    <property type="project" value="TreeGrafter"/>
</dbReference>
<evidence type="ECO:0000313" key="4">
    <source>
        <dbReference type="EMBL" id="EDO07540.1"/>
    </source>
</evidence>
<dbReference type="FunCoup" id="A7ASM1">
    <property type="interactions" value="442"/>
</dbReference>
<accession>A7ASM1</accession>
<dbReference type="GO" id="GO:0042144">
    <property type="term" value="P:vacuole fusion, non-autophagic"/>
    <property type="evidence" value="ECO:0007669"/>
    <property type="project" value="TreeGrafter"/>
</dbReference>
<evidence type="ECO:0000256" key="1">
    <source>
        <dbReference type="ARBA" id="ARBA00009250"/>
    </source>
</evidence>
<dbReference type="InterPro" id="IPR006925">
    <property type="entry name" value="Vps16_C"/>
</dbReference>
<dbReference type="KEGG" id="bbo:BBOV_IV011880"/>
<dbReference type="GO" id="GO:0030897">
    <property type="term" value="C:HOPS complex"/>
    <property type="evidence" value="ECO:0007669"/>
    <property type="project" value="TreeGrafter"/>
</dbReference>
<dbReference type="eggNOG" id="KOG2280">
    <property type="taxonomic scope" value="Eukaryota"/>
</dbReference>
<dbReference type="AlphaFoldDB" id="A7ASM1"/>
<dbReference type="Pfam" id="PF04841">
    <property type="entry name" value="Vps16_N"/>
    <property type="match status" value="1"/>
</dbReference>
<dbReference type="PANTHER" id="PTHR12811:SF0">
    <property type="entry name" value="VACUOLAR PROTEIN SORTING-ASSOCIATED PROTEIN 16 HOMOLOG"/>
    <property type="match status" value="1"/>
</dbReference>
<proteinExistence type="inferred from homology"/>